<evidence type="ECO:0000256" key="1">
    <source>
        <dbReference type="SAM" id="Coils"/>
    </source>
</evidence>
<accession>A0A9W8JQN7</accession>
<evidence type="ECO:0000256" key="2">
    <source>
        <dbReference type="SAM" id="MobiDB-lite"/>
    </source>
</evidence>
<keyword evidence="1" id="KW-0175">Coiled coil</keyword>
<dbReference type="Proteomes" id="UP001140091">
    <property type="component" value="Unassembled WGS sequence"/>
</dbReference>
<gene>
    <name evidence="3" type="ORF">H1R20_g2039</name>
</gene>
<keyword evidence="4" id="KW-1185">Reference proteome</keyword>
<feature type="region of interest" description="Disordered" evidence="2">
    <location>
        <begin position="1"/>
        <end position="48"/>
    </location>
</feature>
<dbReference type="OrthoDB" id="3147752at2759"/>
<evidence type="ECO:0000313" key="4">
    <source>
        <dbReference type="Proteomes" id="UP001140091"/>
    </source>
</evidence>
<comment type="caution">
    <text evidence="3">The sequence shown here is derived from an EMBL/GenBank/DDBJ whole genome shotgun (WGS) entry which is preliminary data.</text>
</comment>
<protein>
    <submittedName>
        <fullName evidence="3">Uncharacterized protein</fullName>
    </submittedName>
</protein>
<dbReference type="EMBL" id="JANBPK010000706">
    <property type="protein sequence ID" value="KAJ2935095.1"/>
    <property type="molecule type" value="Genomic_DNA"/>
</dbReference>
<proteinExistence type="predicted"/>
<name>A0A9W8JQN7_9AGAR</name>
<sequence length="667" mass="76784">MTSDYIAEPGAGPYIPWQSPSNDTTSLERDEEVEGPVGSHNAGTKSDSAAKARLRLSLMMSQQETKLWKEQAEKTFTDYISFKSNAKVVQIELEYTQVKLDQAQNQLKQQEELVRKLRVEIESKDKLLEHTEALRSQDDHRHQARARLVEELRAAIEHKERLRKEEAEALLKKYTRCKLELRKRMRSKEKILVQKLLSFDRDSAIAKQLDKELNTPQADTSSFPDVVQRVNALNEEISRAASFLSKVLVYEFLESDADRKTAKEAIYQASYILNSDGLANALAGESVNQSLRRAEGTINPLLVQIVMQIALTTWCHHFGCKWTSRRRTEYDSDGSGREANRSNAWDFWRQEDNDRFITELYEIICGHENQAVAGHWRSIAQAHLPFSTNDWEDSLMSSIFSVMKAAGWAIPPGEDVDHLPKRLALIFKLLIELRNAMEATIFQLRRDLRESELREKVYQQEAEEIRLRLAKSMAEARTLKKELELRLTSKRELKEVELSTPLLQGLSSELEGELRDMQQELRDARRQLRDAKQQLGDAVNRVDSMREKEVDASSMFLDRGRMRLPEADIVQTVKAVNESIFEMARHLTGIIVCDPLHLEATKKEEVFRGTDFTAAYQRASILGEDLVDGLVYKWIHRREREVINPWLVRTVMQFALAHCTSSSDQEP</sequence>
<dbReference type="AlphaFoldDB" id="A0A9W8JQN7"/>
<reference evidence="3" key="1">
    <citation type="submission" date="2022-06" db="EMBL/GenBank/DDBJ databases">
        <title>Genome Sequence of Candolleomyces eurysporus.</title>
        <authorList>
            <person name="Buettner E."/>
        </authorList>
    </citation>
    <scope>NUCLEOTIDE SEQUENCE</scope>
    <source>
        <strain evidence="3">VTCC 930004</strain>
    </source>
</reference>
<feature type="non-terminal residue" evidence="3">
    <location>
        <position position="667"/>
    </location>
</feature>
<organism evidence="3 4">
    <name type="scientific">Candolleomyces eurysporus</name>
    <dbReference type="NCBI Taxonomy" id="2828524"/>
    <lineage>
        <taxon>Eukaryota</taxon>
        <taxon>Fungi</taxon>
        <taxon>Dikarya</taxon>
        <taxon>Basidiomycota</taxon>
        <taxon>Agaricomycotina</taxon>
        <taxon>Agaricomycetes</taxon>
        <taxon>Agaricomycetidae</taxon>
        <taxon>Agaricales</taxon>
        <taxon>Agaricineae</taxon>
        <taxon>Psathyrellaceae</taxon>
        <taxon>Candolleomyces</taxon>
    </lineage>
</organism>
<feature type="coiled-coil region" evidence="1">
    <location>
        <begin position="448"/>
        <end position="548"/>
    </location>
</feature>
<feature type="coiled-coil region" evidence="1">
    <location>
        <begin position="93"/>
        <end position="184"/>
    </location>
</feature>
<evidence type="ECO:0000313" key="3">
    <source>
        <dbReference type="EMBL" id="KAJ2935095.1"/>
    </source>
</evidence>